<dbReference type="PROSITE" id="PS51186">
    <property type="entry name" value="GNAT"/>
    <property type="match status" value="1"/>
</dbReference>
<dbReference type="InterPro" id="IPR000182">
    <property type="entry name" value="GNAT_dom"/>
</dbReference>
<dbReference type="PANTHER" id="PTHR43792">
    <property type="entry name" value="GNAT FAMILY, PUTATIVE (AFU_ORTHOLOGUE AFUA_3G00765)-RELATED-RELATED"/>
    <property type="match status" value="1"/>
</dbReference>
<proteinExistence type="inferred from homology"/>
<dbReference type="Proteomes" id="UP000241444">
    <property type="component" value="Unassembled WGS sequence"/>
</dbReference>
<keyword evidence="6" id="KW-1185">Reference proteome</keyword>
<dbReference type="RefSeq" id="WP_106709096.1">
    <property type="nucleotide sequence ID" value="NZ_PGGO01000001.1"/>
</dbReference>
<evidence type="ECO:0000313" key="6">
    <source>
        <dbReference type="Proteomes" id="UP000241444"/>
    </source>
</evidence>
<gene>
    <name evidence="5" type="ORF">CU102_00980</name>
</gene>
<evidence type="ECO:0000256" key="2">
    <source>
        <dbReference type="ARBA" id="ARBA00023315"/>
    </source>
</evidence>
<organism evidence="5 6">
    <name type="scientific">Phyllobacterium brassicacearum</name>
    <dbReference type="NCBI Taxonomy" id="314235"/>
    <lineage>
        <taxon>Bacteria</taxon>
        <taxon>Pseudomonadati</taxon>
        <taxon>Pseudomonadota</taxon>
        <taxon>Alphaproteobacteria</taxon>
        <taxon>Hyphomicrobiales</taxon>
        <taxon>Phyllobacteriaceae</taxon>
        <taxon>Phyllobacterium</taxon>
    </lineage>
</organism>
<dbReference type="OrthoDB" id="9801669at2"/>
<evidence type="ECO:0000313" key="5">
    <source>
        <dbReference type="EMBL" id="PSH70660.1"/>
    </source>
</evidence>
<evidence type="ECO:0000256" key="1">
    <source>
        <dbReference type="ARBA" id="ARBA00022679"/>
    </source>
</evidence>
<dbReference type="Gene3D" id="3.40.630.30">
    <property type="match status" value="1"/>
</dbReference>
<name>A0A2P7BW17_9HYPH</name>
<dbReference type="InterPro" id="IPR016181">
    <property type="entry name" value="Acyl_CoA_acyltransferase"/>
</dbReference>
<dbReference type="GO" id="GO:0008999">
    <property type="term" value="F:protein-N-terminal-alanine acetyltransferase activity"/>
    <property type="evidence" value="ECO:0007669"/>
    <property type="project" value="TreeGrafter"/>
</dbReference>
<keyword evidence="1 5" id="KW-0808">Transferase</keyword>
<keyword evidence="2" id="KW-0012">Acyltransferase</keyword>
<dbReference type="PANTHER" id="PTHR43792:SF8">
    <property type="entry name" value="[RIBOSOMAL PROTEIN US5]-ALANINE N-ACETYLTRANSFERASE"/>
    <property type="match status" value="1"/>
</dbReference>
<reference evidence="6" key="1">
    <citation type="submission" date="2017-11" db="EMBL/GenBank/DDBJ databases">
        <authorList>
            <person name="Kuznetsova I."/>
            <person name="Sazanova A."/>
            <person name="Chirak E."/>
            <person name="Safronova V."/>
            <person name="Willems A."/>
        </authorList>
    </citation>
    <scope>NUCLEOTIDE SEQUENCE [LARGE SCALE GENOMIC DNA]</scope>
    <source>
        <strain evidence="6">STM 196</strain>
    </source>
</reference>
<dbReference type="Pfam" id="PF13302">
    <property type="entry name" value="Acetyltransf_3"/>
    <property type="match status" value="1"/>
</dbReference>
<keyword evidence="5" id="KW-0689">Ribosomal protein</keyword>
<comment type="caution">
    <text evidence="5">The sequence shown here is derived from an EMBL/GenBank/DDBJ whole genome shotgun (WGS) entry which is preliminary data.</text>
</comment>
<dbReference type="GO" id="GO:0005840">
    <property type="term" value="C:ribosome"/>
    <property type="evidence" value="ECO:0007669"/>
    <property type="project" value="UniProtKB-KW"/>
</dbReference>
<evidence type="ECO:0000256" key="3">
    <source>
        <dbReference type="ARBA" id="ARBA00038502"/>
    </source>
</evidence>
<dbReference type="AlphaFoldDB" id="A0A2P7BW17"/>
<feature type="domain" description="N-acetyltransferase" evidence="4">
    <location>
        <begin position="33"/>
        <end position="189"/>
    </location>
</feature>
<dbReference type="InterPro" id="IPR051531">
    <property type="entry name" value="N-acetyltransferase"/>
</dbReference>
<keyword evidence="5" id="KW-0687">Ribonucleoprotein</keyword>
<dbReference type="EMBL" id="PGGO01000001">
    <property type="protein sequence ID" value="PSH70660.1"/>
    <property type="molecule type" value="Genomic_DNA"/>
</dbReference>
<evidence type="ECO:0000259" key="4">
    <source>
        <dbReference type="PROSITE" id="PS51186"/>
    </source>
</evidence>
<dbReference type="SUPFAM" id="SSF55729">
    <property type="entry name" value="Acyl-CoA N-acyltransferases (Nat)"/>
    <property type="match status" value="1"/>
</dbReference>
<dbReference type="GO" id="GO:0005737">
    <property type="term" value="C:cytoplasm"/>
    <property type="evidence" value="ECO:0007669"/>
    <property type="project" value="TreeGrafter"/>
</dbReference>
<comment type="similarity">
    <text evidence="3">Belongs to the acetyltransferase family. RimJ subfamily.</text>
</comment>
<accession>A0A2P7BW17</accession>
<protein>
    <submittedName>
        <fullName evidence="5">30S ribosomal protein S5 alanine N-acetyltransferase</fullName>
    </submittedName>
</protein>
<sequence length="196" mass="22568">MIALPFLRSASPPMQGERLYLRPPQLSDYRAWATLRAQSREFLAPWEPLWAVDDLERGAFRHRVRHYDEEAAAGTAHPFFLFRNPDSRLLGGITLGNIRRGVGQNGMIGYWIGEPFAGQGYMSEALDLLIPYAFTKVRLHRLEAACIPSNERSIRLLEKAGFQREGLLRSYLKINGMWQDHLLFSLIEDDGRRQLR</sequence>